<dbReference type="PANTHER" id="PTHR12804">
    <property type="entry name" value="MICROSOMAL SIGNAL PEPTIDASE 23 KD SUBUNIT SPC22/23"/>
    <property type="match status" value="1"/>
</dbReference>
<sequence length="178" mass="20203">MHSIYARVNGISALWSTCVMVLLGAVALSSFLFNADPKGNLDIVSLKVFHSKTRRYPFRNEEIGFVKFNLSADFTPLFNWNTKQLFVYLEAEYTSPQGVNNTVVIWDRIVRRKEDATIDIVQKDKYKLRDLSGSFSNVHAAQYSLKYNVMPYVGVLTYGEAARTVEAIDFPDARDSVS</sequence>
<dbReference type="GO" id="GO:0006465">
    <property type="term" value="P:signal peptide processing"/>
    <property type="evidence" value="ECO:0007669"/>
    <property type="project" value="UniProtKB-UniRule"/>
</dbReference>
<dbReference type="STRING" id="930992.A0A0D0B021"/>
<feature type="transmembrane region" description="Helical" evidence="10">
    <location>
        <begin position="12"/>
        <end position="33"/>
    </location>
</feature>
<evidence type="ECO:0000256" key="6">
    <source>
        <dbReference type="ARBA" id="ARBA00022989"/>
    </source>
</evidence>
<dbReference type="AlphaFoldDB" id="A0A0D0B021"/>
<dbReference type="HOGENOM" id="CLU_068714_2_2_1"/>
<evidence type="ECO:0000313" key="11">
    <source>
        <dbReference type="EMBL" id="KIK37403.1"/>
    </source>
</evidence>
<dbReference type="PANTHER" id="PTHR12804:SF0">
    <property type="entry name" value="SIGNAL PEPTIDASE COMPLEX SUBUNIT 3"/>
    <property type="match status" value="1"/>
</dbReference>
<comment type="similarity">
    <text evidence="2 9">Belongs to the SPCS3 family.</text>
</comment>
<dbReference type="Pfam" id="PF04573">
    <property type="entry name" value="SPC22"/>
    <property type="match status" value="1"/>
</dbReference>
<dbReference type="FunCoup" id="A0A0D0B021">
    <property type="interactions" value="208"/>
</dbReference>
<dbReference type="InterPro" id="IPR007653">
    <property type="entry name" value="SPC3"/>
</dbReference>
<dbReference type="OrthoDB" id="10261524at2759"/>
<dbReference type="EMBL" id="KN835453">
    <property type="protein sequence ID" value="KIK37403.1"/>
    <property type="molecule type" value="Genomic_DNA"/>
</dbReference>
<evidence type="ECO:0000256" key="5">
    <source>
        <dbReference type="ARBA" id="ARBA00022968"/>
    </source>
</evidence>
<comment type="subcellular location">
    <subcellularLocation>
        <location evidence="1">Endoplasmic reticulum membrane</location>
        <topology evidence="1">Single-pass type II membrane protein</topology>
    </subcellularLocation>
</comment>
<organism evidence="11 12">
    <name type="scientific">Suillus luteus UH-Slu-Lm8-n1</name>
    <dbReference type="NCBI Taxonomy" id="930992"/>
    <lineage>
        <taxon>Eukaryota</taxon>
        <taxon>Fungi</taxon>
        <taxon>Dikarya</taxon>
        <taxon>Basidiomycota</taxon>
        <taxon>Agaricomycotina</taxon>
        <taxon>Agaricomycetes</taxon>
        <taxon>Agaricomycetidae</taxon>
        <taxon>Boletales</taxon>
        <taxon>Suillineae</taxon>
        <taxon>Suillaceae</taxon>
        <taxon>Suillus</taxon>
    </lineage>
</organism>
<keyword evidence="6 10" id="KW-1133">Transmembrane helix</keyword>
<dbReference type="InParanoid" id="A0A0D0B021"/>
<name>A0A0D0B021_9AGAM</name>
<evidence type="ECO:0000256" key="8">
    <source>
        <dbReference type="ARBA" id="ARBA00045670"/>
    </source>
</evidence>
<keyword evidence="7 9" id="KW-0472">Membrane</keyword>
<dbReference type="PIRSF" id="PIRSF016089">
    <property type="entry name" value="SPC22"/>
    <property type="match status" value="1"/>
</dbReference>
<evidence type="ECO:0000256" key="2">
    <source>
        <dbReference type="ARBA" id="ARBA00009289"/>
    </source>
</evidence>
<evidence type="ECO:0000256" key="4">
    <source>
        <dbReference type="ARBA" id="ARBA00022824"/>
    </source>
</evidence>
<evidence type="ECO:0000256" key="3">
    <source>
        <dbReference type="ARBA" id="ARBA00022692"/>
    </source>
</evidence>
<comment type="function">
    <text evidence="8">Essential component of the signal peptidase complex (SPC) which catalyzes the cleavage of N-terminal signal sequences from nascent proteins as they are translocated into the lumen of the endoplasmic reticulum. Essential for the SPC catalytic activity, possibly by stabilizing and positioning the active center of the complex close to the lumenal surface. Essential for viability.</text>
</comment>
<keyword evidence="5" id="KW-0735">Signal-anchor</keyword>
<protein>
    <recommendedName>
        <fullName evidence="9">Signal peptidase subunit 3</fullName>
    </recommendedName>
</protein>
<keyword evidence="12" id="KW-1185">Reference proteome</keyword>
<accession>A0A0D0B021</accession>
<evidence type="ECO:0000256" key="1">
    <source>
        <dbReference type="ARBA" id="ARBA00004648"/>
    </source>
</evidence>
<evidence type="ECO:0000256" key="10">
    <source>
        <dbReference type="SAM" id="Phobius"/>
    </source>
</evidence>
<reference evidence="11 12" key="1">
    <citation type="submission" date="2014-04" db="EMBL/GenBank/DDBJ databases">
        <authorList>
            <consortium name="DOE Joint Genome Institute"/>
            <person name="Kuo A."/>
            <person name="Ruytinx J."/>
            <person name="Rineau F."/>
            <person name="Colpaert J."/>
            <person name="Kohler A."/>
            <person name="Nagy L.G."/>
            <person name="Floudas D."/>
            <person name="Copeland A."/>
            <person name="Barry K.W."/>
            <person name="Cichocki N."/>
            <person name="Veneault-Fourrey C."/>
            <person name="LaButti K."/>
            <person name="Lindquist E.A."/>
            <person name="Lipzen A."/>
            <person name="Lundell T."/>
            <person name="Morin E."/>
            <person name="Murat C."/>
            <person name="Sun H."/>
            <person name="Tunlid A."/>
            <person name="Henrissat B."/>
            <person name="Grigoriev I.V."/>
            <person name="Hibbett D.S."/>
            <person name="Martin F."/>
            <person name="Nordberg H.P."/>
            <person name="Cantor M.N."/>
            <person name="Hua S.X."/>
        </authorList>
    </citation>
    <scope>NUCLEOTIDE SEQUENCE [LARGE SCALE GENOMIC DNA]</scope>
    <source>
        <strain evidence="11 12">UH-Slu-Lm8-n1</strain>
    </source>
</reference>
<keyword evidence="3 10" id="KW-0812">Transmembrane</keyword>
<evidence type="ECO:0000256" key="7">
    <source>
        <dbReference type="ARBA" id="ARBA00023136"/>
    </source>
</evidence>
<dbReference type="Proteomes" id="UP000054485">
    <property type="component" value="Unassembled WGS sequence"/>
</dbReference>
<dbReference type="GO" id="GO:0005787">
    <property type="term" value="C:signal peptidase complex"/>
    <property type="evidence" value="ECO:0007669"/>
    <property type="project" value="UniProtKB-UniRule"/>
</dbReference>
<evidence type="ECO:0000313" key="12">
    <source>
        <dbReference type="Proteomes" id="UP000054485"/>
    </source>
</evidence>
<reference evidence="12" key="2">
    <citation type="submission" date="2015-01" db="EMBL/GenBank/DDBJ databases">
        <title>Evolutionary Origins and Diversification of the Mycorrhizal Mutualists.</title>
        <authorList>
            <consortium name="DOE Joint Genome Institute"/>
            <consortium name="Mycorrhizal Genomics Consortium"/>
            <person name="Kohler A."/>
            <person name="Kuo A."/>
            <person name="Nagy L.G."/>
            <person name="Floudas D."/>
            <person name="Copeland A."/>
            <person name="Barry K.W."/>
            <person name="Cichocki N."/>
            <person name="Veneault-Fourrey C."/>
            <person name="LaButti K."/>
            <person name="Lindquist E.A."/>
            <person name="Lipzen A."/>
            <person name="Lundell T."/>
            <person name="Morin E."/>
            <person name="Murat C."/>
            <person name="Riley R."/>
            <person name="Ohm R."/>
            <person name="Sun H."/>
            <person name="Tunlid A."/>
            <person name="Henrissat B."/>
            <person name="Grigoriev I.V."/>
            <person name="Hibbett D.S."/>
            <person name="Martin F."/>
        </authorList>
    </citation>
    <scope>NUCLEOTIDE SEQUENCE [LARGE SCALE GENOMIC DNA]</scope>
    <source>
        <strain evidence="12">UH-Slu-Lm8-n1</strain>
    </source>
</reference>
<proteinExistence type="inferred from homology"/>
<dbReference type="GO" id="GO:0045047">
    <property type="term" value="P:protein targeting to ER"/>
    <property type="evidence" value="ECO:0007669"/>
    <property type="project" value="TreeGrafter"/>
</dbReference>
<keyword evidence="4 9" id="KW-0256">Endoplasmic reticulum</keyword>
<evidence type="ECO:0000256" key="9">
    <source>
        <dbReference type="PIRNR" id="PIRNR016089"/>
    </source>
</evidence>
<gene>
    <name evidence="11" type="ORF">CY34DRAFT_92806</name>
</gene>